<dbReference type="RefSeq" id="WP_009344589.1">
    <property type="nucleotide sequence ID" value="NZ_NBYN01000054.1"/>
</dbReference>
<dbReference type="EMBL" id="NBYN01000054">
    <property type="protein sequence ID" value="OSO89751.1"/>
    <property type="molecule type" value="Genomic_DNA"/>
</dbReference>
<reference evidence="2" key="1">
    <citation type="submission" date="2017-04" db="EMBL/GenBank/DDBJ databases">
        <authorList>
            <person name="Abreu V.A."/>
            <person name="Popin R.V."/>
            <person name="Rigonato J."/>
            <person name="Andreote A.P."/>
            <person name="Schaker P.C."/>
            <person name="Hoff-Risseti C."/>
            <person name="Alvarenga D.O."/>
            <person name="Varani A.M."/>
            <person name="Fiore M.F."/>
        </authorList>
    </citation>
    <scope>NUCLEOTIDE SEQUENCE [LARGE SCALE GENOMIC DNA]</scope>
    <source>
        <strain evidence="2">CENA303</strain>
    </source>
</reference>
<sequence>MQRRCDRNRNRSRRRAIYCPVHDCYLDSVSQKYRLFADQPGQLQKRGFGRRTASLVISQYTAVTIQGEWLEAFWCPECEEKKWYYVRQSNNGIYEISLAPMDLWKQVSGVIDPYGNPSVSEFTRLSAKQTNYRGISAFYSL</sequence>
<name>A0A1X4G5C8_9CYAN</name>
<evidence type="ECO:0000313" key="1">
    <source>
        <dbReference type="EMBL" id="OSO89751.1"/>
    </source>
</evidence>
<protein>
    <submittedName>
        <fullName evidence="1">Uncharacterized protein</fullName>
    </submittedName>
</protein>
<evidence type="ECO:0000313" key="2">
    <source>
        <dbReference type="Proteomes" id="UP000192997"/>
    </source>
</evidence>
<dbReference type="AlphaFoldDB" id="A0A1X4G5C8"/>
<comment type="caution">
    <text evidence="1">The sequence shown here is derived from an EMBL/GenBank/DDBJ whole genome shotgun (WGS) entry which is preliminary data.</text>
</comment>
<gene>
    <name evidence="1" type="ORF">B7O87_11425</name>
</gene>
<organism evidence="1 2">
    <name type="scientific">Cylindrospermopsis raciborskii CENA303</name>
    <dbReference type="NCBI Taxonomy" id="1170769"/>
    <lineage>
        <taxon>Bacteria</taxon>
        <taxon>Bacillati</taxon>
        <taxon>Cyanobacteriota</taxon>
        <taxon>Cyanophyceae</taxon>
        <taxon>Nostocales</taxon>
        <taxon>Aphanizomenonaceae</taxon>
        <taxon>Cylindrospermopsis</taxon>
    </lineage>
</organism>
<accession>A0A1X4G5C8</accession>
<proteinExistence type="predicted"/>
<dbReference type="Proteomes" id="UP000192997">
    <property type="component" value="Unassembled WGS sequence"/>
</dbReference>